<sequence length="114" mass="11774">MVEGRAIMGVIALYALLLQAFLGFAAPARLLPSPETVLCADHVAGEPDTPAVPVHVHACCTLVQAVALTQSDTAWTGVPLPAPAAARLVWRPEAEILRTGPPPRPSTARGPPGA</sequence>
<dbReference type="Proteomes" id="UP000198704">
    <property type="component" value="Unassembled WGS sequence"/>
</dbReference>
<reference evidence="3" key="1">
    <citation type="submission" date="2016-10" db="EMBL/GenBank/DDBJ databases">
        <authorList>
            <person name="Varghese N."/>
            <person name="Submissions S."/>
        </authorList>
    </citation>
    <scope>NUCLEOTIDE SEQUENCE [LARGE SCALE GENOMIC DNA]</scope>
    <source>
        <strain evidence="3">BL47</strain>
    </source>
</reference>
<evidence type="ECO:0000313" key="2">
    <source>
        <dbReference type="EMBL" id="SDN15044.1"/>
    </source>
</evidence>
<evidence type="ECO:0000313" key="3">
    <source>
        <dbReference type="Proteomes" id="UP000198704"/>
    </source>
</evidence>
<evidence type="ECO:0000256" key="1">
    <source>
        <dbReference type="SAM" id="MobiDB-lite"/>
    </source>
</evidence>
<accession>A0A1G9Z184</accession>
<name>A0A1G9Z184_9HYPH</name>
<dbReference type="EMBL" id="FNHS01000006">
    <property type="protein sequence ID" value="SDN15044.1"/>
    <property type="molecule type" value="Genomic_DNA"/>
</dbReference>
<feature type="region of interest" description="Disordered" evidence="1">
    <location>
        <begin position="95"/>
        <end position="114"/>
    </location>
</feature>
<gene>
    <name evidence="2" type="ORF">SAMN05216360_10661</name>
</gene>
<dbReference type="STRING" id="582672.SAMN05216360_10661"/>
<protein>
    <recommendedName>
        <fullName evidence="4">DUF2946 family protein</fullName>
    </recommendedName>
</protein>
<proteinExistence type="predicted"/>
<evidence type="ECO:0008006" key="4">
    <source>
        <dbReference type="Google" id="ProtNLM"/>
    </source>
</evidence>
<organism evidence="2 3">
    <name type="scientific">Methylobacterium phyllostachyos</name>
    <dbReference type="NCBI Taxonomy" id="582672"/>
    <lineage>
        <taxon>Bacteria</taxon>
        <taxon>Pseudomonadati</taxon>
        <taxon>Pseudomonadota</taxon>
        <taxon>Alphaproteobacteria</taxon>
        <taxon>Hyphomicrobiales</taxon>
        <taxon>Methylobacteriaceae</taxon>
        <taxon>Methylobacterium</taxon>
    </lineage>
</organism>
<keyword evidence="3" id="KW-1185">Reference proteome</keyword>
<dbReference type="AlphaFoldDB" id="A0A1G9Z184"/>